<dbReference type="InterPro" id="IPR013986">
    <property type="entry name" value="DExx_box_DNA_helicase_dom_sf"/>
</dbReference>
<sequence length="1026" mass="116998">MSEILKDLNLEQKKAVTTTEGPLLIIAGAGTGKTTVITRRIAYLIEQKLAKPSEILALTFTEKAAGEMEERVDILVPYGYIDTWISTFHAFGNRVLQENALDLGLPPDFKVMTRPAQILFFQQNLFAFDLDYYRPLSNPTKFIEAILSFISRCKDEDINPEDYKKYVEKLKAGNKSLRNSKLSVSQYSRALRPLRGLQKSKVIDREELKTEIKRQGELARVYEKYEDLKSGAGLLDFGDQVVQTLRLFRTRPKVLKSFQERFKYILVDEFQDTNWSQNEIVKLLAEPRNNICVVADDDQSIYRFRGAAISNVFEFRKTYPKAKIVTLIENYRSTQPILDSAYKLIQQNNPDRLEAREKINKKLLAVRKEVGAAPTEVFAETLGEEADLVADEISNLIQKSTRLPDGQEVKNQNQVNYKDIAILVRANSQADPFLRALNMKGIPSKFVGSSGLYERGEIRILIAFLNSLANLEDSLQLFTLATSEIYNLPMEDGIAAASFAKRRGKSLHWVFSKIDELNEEIEISKKGKGIIEGIREDLSAARELSRKENAGKVLYEFLKKIGYLSALEQEASTEAEIKIQSIARFFDRIREFLDLVSNNSIRSFVEWLEVMRSVGDDPATSEFDPETDAVNVMTIHSAKGLEFRAVFLVNLVSDQFPSRQRSEAIPLPDPLIKETLPTGDFHMQEERRLFYVGATRAKDHLYFTWSRDMGGKRIKKVSPFVLEALDKSISEGLVSKLSPMQRISLFESNTGAVVSKPDPKIIKLSQAAIDDYETCAYKYRYVHVLRLPILRHHTVVYGAALHQAVAAFYRSKMQKQKTTLAELLKVFENAWISEGFLSAEHEEKRLSAGKKVLGEFWNREKDSKEPPTYVEKEFRFSLGDPPAHFARRDGEASTLVRGRFDRVDVNGSEVRIIDFKSTENRDQERLDSDAEESIQLKVYALAYFKNYKVVPSFVGIYDLESGLVAGYKPTKEMMEETEKEILAASENIRKNLKEDKFPANPKYFGRVPACVYCAYNSICPYSLNRR</sequence>
<dbReference type="Gene3D" id="3.90.320.10">
    <property type="match status" value="1"/>
</dbReference>
<evidence type="ECO:0000256" key="2">
    <source>
        <dbReference type="ARBA" id="ARBA00022722"/>
    </source>
</evidence>
<evidence type="ECO:0000256" key="11">
    <source>
        <dbReference type="ARBA" id="ARBA00023235"/>
    </source>
</evidence>
<dbReference type="PANTHER" id="PTHR11070">
    <property type="entry name" value="UVRD / RECB / PCRA DNA HELICASE FAMILY MEMBER"/>
    <property type="match status" value="1"/>
</dbReference>
<evidence type="ECO:0000256" key="3">
    <source>
        <dbReference type="ARBA" id="ARBA00022741"/>
    </source>
</evidence>
<evidence type="ECO:0000256" key="14">
    <source>
        <dbReference type="ARBA" id="ARBA00048988"/>
    </source>
</evidence>
<evidence type="ECO:0000313" key="19">
    <source>
        <dbReference type="Proteomes" id="UP000176631"/>
    </source>
</evidence>
<evidence type="ECO:0000256" key="1">
    <source>
        <dbReference type="ARBA" id="ARBA00009922"/>
    </source>
</evidence>
<proteinExistence type="inferred from homology"/>
<comment type="catalytic activity">
    <reaction evidence="14">
        <text>ATP + H2O = ADP + phosphate + H(+)</text>
        <dbReference type="Rhea" id="RHEA:13065"/>
        <dbReference type="ChEBI" id="CHEBI:15377"/>
        <dbReference type="ChEBI" id="CHEBI:15378"/>
        <dbReference type="ChEBI" id="CHEBI:30616"/>
        <dbReference type="ChEBI" id="CHEBI:43474"/>
        <dbReference type="ChEBI" id="CHEBI:456216"/>
        <dbReference type="EC" id="5.6.2.4"/>
    </reaction>
</comment>
<keyword evidence="6 15" id="KW-0347">Helicase</keyword>
<feature type="binding site" evidence="15">
    <location>
        <begin position="27"/>
        <end position="34"/>
    </location>
    <ligand>
        <name>ATP</name>
        <dbReference type="ChEBI" id="CHEBI:30616"/>
    </ligand>
</feature>
<dbReference type="EMBL" id="MHCP01000015">
    <property type="protein sequence ID" value="OGY24116.1"/>
    <property type="molecule type" value="Genomic_DNA"/>
</dbReference>
<keyword evidence="2" id="KW-0540">Nuclease</keyword>
<evidence type="ECO:0000256" key="13">
    <source>
        <dbReference type="ARBA" id="ARBA00034808"/>
    </source>
</evidence>
<dbReference type="InterPro" id="IPR014016">
    <property type="entry name" value="UvrD-like_ATP-bd"/>
</dbReference>
<keyword evidence="4" id="KW-0227">DNA damage</keyword>
<feature type="domain" description="UvrD-like helicase C-terminal" evidence="17">
    <location>
        <begin position="335"/>
        <end position="640"/>
    </location>
</feature>
<dbReference type="Proteomes" id="UP000176631">
    <property type="component" value="Unassembled WGS sequence"/>
</dbReference>
<evidence type="ECO:0000256" key="12">
    <source>
        <dbReference type="ARBA" id="ARBA00034617"/>
    </source>
</evidence>
<reference evidence="18 19" key="1">
    <citation type="journal article" date="2016" name="Nat. Commun.">
        <title>Thousands of microbial genomes shed light on interconnected biogeochemical processes in an aquifer system.</title>
        <authorList>
            <person name="Anantharaman K."/>
            <person name="Brown C.T."/>
            <person name="Hug L.A."/>
            <person name="Sharon I."/>
            <person name="Castelle C.J."/>
            <person name="Probst A.J."/>
            <person name="Thomas B.C."/>
            <person name="Singh A."/>
            <person name="Wilkins M.J."/>
            <person name="Karaoz U."/>
            <person name="Brodie E.L."/>
            <person name="Williams K.H."/>
            <person name="Hubbard S.S."/>
            <person name="Banfield J.F."/>
        </authorList>
    </citation>
    <scope>NUCLEOTIDE SEQUENCE [LARGE SCALE GENOMIC DNA]</scope>
</reference>
<dbReference type="InterPro" id="IPR038726">
    <property type="entry name" value="PDDEXK_AddAB-type"/>
</dbReference>
<keyword evidence="8 15" id="KW-0067">ATP-binding</keyword>
<dbReference type="InterPro" id="IPR000212">
    <property type="entry name" value="DNA_helicase_UvrD/REP"/>
</dbReference>
<dbReference type="PROSITE" id="PS51217">
    <property type="entry name" value="UVRD_HELICASE_CTER"/>
    <property type="match status" value="1"/>
</dbReference>
<dbReference type="PROSITE" id="PS51198">
    <property type="entry name" value="UVRD_HELICASE_ATP_BIND"/>
    <property type="match status" value="1"/>
</dbReference>
<keyword evidence="3 15" id="KW-0547">Nucleotide-binding</keyword>
<dbReference type="Pfam" id="PF13361">
    <property type="entry name" value="UvrD_C"/>
    <property type="match status" value="1"/>
</dbReference>
<keyword evidence="5 15" id="KW-0378">Hydrolase</keyword>
<dbReference type="Pfam" id="PF00580">
    <property type="entry name" value="UvrD-helicase"/>
    <property type="match status" value="1"/>
</dbReference>
<comment type="catalytic activity">
    <reaction evidence="12">
        <text>Couples ATP hydrolysis with the unwinding of duplex DNA by translocating in the 3'-5' direction.</text>
        <dbReference type="EC" id="5.6.2.4"/>
    </reaction>
</comment>
<evidence type="ECO:0000256" key="5">
    <source>
        <dbReference type="ARBA" id="ARBA00022801"/>
    </source>
</evidence>
<dbReference type="GO" id="GO:0004527">
    <property type="term" value="F:exonuclease activity"/>
    <property type="evidence" value="ECO:0007669"/>
    <property type="project" value="UniProtKB-KW"/>
</dbReference>
<gene>
    <name evidence="18" type="ORF">A2172_01060</name>
</gene>
<keyword evidence="11" id="KW-0413">Isomerase</keyword>
<keyword evidence="9" id="KW-0238">DNA-binding</keyword>
<comment type="similarity">
    <text evidence="1">Belongs to the helicase family. UvrD subfamily.</text>
</comment>
<dbReference type="GO" id="GO:0005524">
    <property type="term" value="F:ATP binding"/>
    <property type="evidence" value="ECO:0007669"/>
    <property type="project" value="UniProtKB-UniRule"/>
</dbReference>
<dbReference type="InterPro" id="IPR011604">
    <property type="entry name" value="PDDEXK-like_dom_sf"/>
</dbReference>
<dbReference type="EC" id="5.6.2.4" evidence="13"/>
<dbReference type="InterPro" id="IPR014017">
    <property type="entry name" value="DNA_helicase_UvrD-like_C"/>
</dbReference>
<dbReference type="Gene3D" id="3.40.50.300">
    <property type="entry name" value="P-loop containing nucleotide triphosphate hydrolases"/>
    <property type="match status" value="3"/>
</dbReference>
<name>A0A1G1W8W0_9BACT</name>
<evidence type="ECO:0000256" key="15">
    <source>
        <dbReference type="PROSITE-ProRule" id="PRU00560"/>
    </source>
</evidence>
<evidence type="ECO:0000259" key="16">
    <source>
        <dbReference type="PROSITE" id="PS51198"/>
    </source>
</evidence>
<dbReference type="CDD" id="cd17932">
    <property type="entry name" value="DEXQc_UvrD"/>
    <property type="match status" value="1"/>
</dbReference>
<dbReference type="PANTHER" id="PTHR11070:SF2">
    <property type="entry name" value="ATP-DEPENDENT DNA HELICASE SRS2"/>
    <property type="match status" value="1"/>
</dbReference>
<dbReference type="InterPro" id="IPR027417">
    <property type="entry name" value="P-loop_NTPase"/>
</dbReference>
<dbReference type="GO" id="GO:0000725">
    <property type="term" value="P:recombinational repair"/>
    <property type="evidence" value="ECO:0007669"/>
    <property type="project" value="TreeGrafter"/>
</dbReference>
<evidence type="ECO:0000256" key="9">
    <source>
        <dbReference type="ARBA" id="ARBA00023125"/>
    </source>
</evidence>
<evidence type="ECO:0000313" key="18">
    <source>
        <dbReference type="EMBL" id="OGY24116.1"/>
    </source>
</evidence>
<evidence type="ECO:0000256" key="6">
    <source>
        <dbReference type="ARBA" id="ARBA00022806"/>
    </source>
</evidence>
<dbReference type="Gene3D" id="1.10.486.10">
    <property type="entry name" value="PCRA, domain 4"/>
    <property type="match status" value="1"/>
</dbReference>
<dbReference type="Gene3D" id="1.10.10.160">
    <property type="match status" value="1"/>
</dbReference>
<evidence type="ECO:0000256" key="4">
    <source>
        <dbReference type="ARBA" id="ARBA00022763"/>
    </source>
</evidence>
<dbReference type="AlphaFoldDB" id="A0A1G1W8W0"/>
<evidence type="ECO:0000256" key="7">
    <source>
        <dbReference type="ARBA" id="ARBA00022839"/>
    </source>
</evidence>
<feature type="domain" description="UvrD-like helicase ATP-binding" evidence="16">
    <location>
        <begin position="6"/>
        <end position="334"/>
    </location>
</feature>
<evidence type="ECO:0000259" key="17">
    <source>
        <dbReference type="PROSITE" id="PS51217"/>
    </source>
</evidence>
<dbReference type="Pfam" id="PF12705">
    <property type="entry name" value="PDDEXK_1"/>
    <property type="match status" value="1"/>
</dbReference>
<evidence type="ECO:0000256" key="8">
    <source>
        <dbReference type="ARBA" id="ARBA00022840"/>
    </source>
</evidence>
<accession>A0A1G1W8W0</accession>
<dbReference type="GO" id="GO:0043138">
    <property type="term" value="F:3'-5' DNA helicase activity"/>
    <property type="evidence" value="ECO:0007669"/>
    <property type="project" value="UniProtKB-EC"/>
</dbReference>
<dbReference type="STRING" id="1802593.A2172_01060"/>
<evidence type="ECO:0000256" key="10">
    <source>
        <dbReference type="ARBA" id="ARBA00023204"/>
    </source>
</evidence>
<comment type="caution">
    <text evidence="18">The sequence shown here is derived from an EMBL/GenBank/DDBJ whole genome shotgun (WGS) entry which is preliminary data.</text>
</comment>
<keyword evidence="10" id="KW-0234">DNA repair</keyword>
<dbReference type="GO" id="GO:0003677">
    <property type="term" value="F:DNA binding"/>
    <property type="evidence" value="ECO:0007669"/>
    <property type="project" value="UniProtKB-KW"/>
</dbReference>
<protein>
    <recommendedName>
        <fullName evidence="13">DNA 3'-5' helicase</fullName>
        <ecNumber evidence="13">5.6.2.4</ecNumber>
    </recommendedName>
</protein>
<dbReference type="SUPFAM" id="SSF52540">
    <property type="entry name" value="P-loop containing nucleoside triphosphate hydrolases"/>
    <property type="match status" value="1"/>
</dbReference>
<organism evidence="18 19">
    <name type="scientific">Candidatus Woykebacteria bacterium RBG_13_40_15</name>
    <dbReference type="NCBI Taxonomy" id="1802593"/>
    <lineage>
        <taxon>Bacteria</taxon>
        <taxon>Candidatus Woykeibacteriota</taxon>
    </lineage>
</organism>
<keyword evidence="7" id="KW-0269">Exonuclease</keyword>